<sequence>MKKIPAGTFMLLLVGLIGCHKNQVDPSQRSTSTEKPPVINIGHTGSIAGKWYIDTVTTLFYDATGLRNSGNHAYPYFGDYYFLFNTDSSWVESLSSVPDSLRNEGMVSEGTYWLTSDSTFTLIYPKASPGRINEACQILYFSNKLFIFSKQLPTIYNGVDTGHIKYVFRLYK</sequence>
<organism evidence="1 2">
    <name type="scientific">Mucilaginibacter panaciglaebae</name>
    <dbReference type="NCBI Taxonomy" id="502331"/>
    <lineage>
        <taxon>Bacteria</taxon>
        <taxon>Pseudomonadati</taxon>
        <taxon>Bacteroidota</taxon>
        <taxon>Sphingobacteriia</taxon>
        <taxon>Sphingobacteriales</taxon>
        <taxon>Sphingobacteriaceae</taxon>
        <taxon>Mucilaginibacter</taxon>
    </lineage>
</organism>
<evidence type="ECO:0000313" key="2">
    <source>
        <dbReference type="Proteomes" id="UP001500841"/>
    </source>
</evidence>
<evidence type="ECO:0000313" key="1">
    <source>
        <dbReference type="EMBL" id="GAA4087225.1"/>
    </source>
</evidence>
<reference evidence="2" key="1">
    <citation type="journal article" date="2019" name="Int. J. Syst. Evol. Microbiol.">
        <title>The Global Catalogue of Microorganisms (GCM) 10K type strain sequencing project: providing services to taxonomists for standard genome sequencing and annotation.</title>
        <authorList>
            <consortium name="The Broad Institute Genomics Platform"/>
            <consortium name="The Broad Institute Genome Sequencing Center for Infectious Disease"/>
            <person name="Wu L."/>
            <person name="Ma J."/>
        </authorList>
    </citation>
    <scope>NUCLEOTIDE SEQUENCE [LARGE SCALE GENOMIC DNA]</scope>
    <source>
        <strain evidence="2">JCM 17085</strain>
    </source>
</reference>
<proteinExistence type="predicted"/>
<dbReference type="EMBL" id="BAABCV010000002">
    <property type="protein sequence ID" value="GAA4087225.1"/>
    <property type="molecule type" value="Genomic_DNA"/>
</dbReference>
<keyword evidence="2" id="KW-1185">Reference proteome</keyword>
<dbReference type="Proteomes" id="UP001500841">
    <property type="component" value="Unassembled WGS sequence"/>
</dbReference>
<dbReference type="RefSeq" id="WP_345100886.1">
    <property type="nucleotide sequence ID" value="NZ_BAABCV010000002.1"/>
</dbReference>
<name>A0ABP7WEA0_9SPHI</name>
<evidence type="ECO:0008006" key="3">
    <source>
        <dbReference type="Google" id="ProtNLM"/>
    </source>
</evidence>
<dbReference type="PROSITE" id="PS51257">
    <property type="entry name" value="PROKAR_LIPOPROTEIN"/>
    <property type="match status" value="1"/>
</dbReference>
<protein>
    <recommendedName>
        <fullName evidence="3">Lipocalin-like domain-containing protein</fullName>
    </recommendedName>
</protein>
<accession>A0ABP7WEA0</accession>
<gene>
    <name evidence="1" type="ORF">GCM10022392_05280</name>
</gene>
<comment type="caution">
    <text evidence="1">The sequence shown here is derived from an EMBL/GenBank/DDBJ whole genome shotgun (WGS) entry which is preliminary data.</text>
</comment>